<comment type="similarity">
    <text evidence="4">Belongs to the eukaryotic/archaeal RNase P protein component 4 family.</text>
</comment>
<dbReference type="InterPro" id="IPR007175">
    <property type="entry name" value="Rpr2/Snm1/Rpp21"/>
</dbReference>
<dbReference type="KEGG" id="ffu:CLAFUR5_01644"/>
<dbReference type="GO" id="GO:0008033">
    <property type="term" value="P:tRNA processing"/>
    <property type="evidence" value="ECO:0007669"/>
    <property type="project" value="UniProtKB-KW"/>
</dbReference>
<keyword evidence="3" id="KW-0862">Zinc</keyword>
<reference evidence="6" key="2">
    <citation type="journal article" date="2022" name="Microb. Genom.">
        <title>A chromosome-scale genome assembly of the tomato pathogen Cladosporium fulvum reveals a compartmentalized genome architecture and the presence of a dispensable chromosome.</title>
        <authorList>
            <person name="Zaccaron A.Z."/>
            <person name="Chen L.H."/>
            <person name="Samaras A."/>
            <person name="Stergiopoulos I."/>
        </authorList>
    </citation>
    <scope>NUCLEOTIDE SEQUENCE</scope>
    <source>
        <strain evidence="6">Race5_Kim</strain>
    </source>
</reference>
<evidence type="ECO:0000313" key="6">
    <source>
        <dbReference type="EMBL" id="UJO11513.1"/>
    </source>
</evidence>
<gene>
    <name evidence="6" type="ORF">CLAFUR5_01644</name>
</gene>
<dbReference type="GO" id="GO:0046872">
    <property type="term" value="F:metal ion binding"/>
    <property type="evidence" value="ECO:0007669"/>
    <property type="project" value="UniProtKB-KW"/>
</dbReference>
<feature type="compositionally biased region" description="Basic and acidic residues" evidence="5">
    <location>
        <begin position="44"/>
        <end position="63"/>
    </location>
</feature>
<dbReference type="AlphaFoldDB" id="A0A9Q8L7A4"/>
<evidence type="ECO:0000313" key="7">
    <source>
        <dbReference type="Proteomes" id="UP000756132"/>
    </source>
</evidence>
<evidence type="ECO:0000256" key="2">
    <source>
        <dbReference type="ARBA" id="ARBA00022723"/>
    </source>
</evidence>
<keyword evidence="2" id="KW-0479">Metal-binding</keyword>
<accession>A0A9Q8L7A4</accession>
<proteinExistence type="inferred from homology"/>
<keyword evidence="7" id="KW-1185">Reference proteome</keyword>
<keyword evidence="1" id="KW-0819">tRNA processing</keyword>
<dbReference type="RefSeq" id="XP_047755879.1">
    <property type="nucleotide sequence ID" value="XM_047900792.1"/>
</dbReference>
<dbReference type="OrthoDB" id="128536at2759"/>
<reference evidence="6" key="1">
    <citation type="submission" date="2021-12" db="EMBL/GenBank/DDBJ databases">
        <authorList>
            <person name="Zaccaron A."/>
            <person name="Stergiopoulos I."/>
        </authorList>
    </citation>
    <scope>NUCLEOTIDE SEQUENCE</scope>
    <source>
        <strain evidence="6">Race5_Kim</strain>
    </source>
</reference>
<feature type="region of interest" description="Disordered" evidence="5">
    <location>
        <begin position="34"/>
        <end position="63"/>
    </location>
</feature>
<evidence type="ECO:0000256" key="3">
    <source>
        <dbReference type="ARBA" id="ARBA00022833"/>
    </source>
</evidence>
<evidence type="ECO:0000256" key="5">
    <source>
        <dbReference type="SAM" id="MobiDB-lite"/>
    </source>
</evidence>
<name>A0A9Q8L7A4_PASFU</name>
<dbReference type="Pfam" id="PF04032">
    <property type="entry name" value="Rpr2"/>
    <property type="match status" value="1"/>
</dbReference>
<dbReference type="Proteomes" id="UP000756132">
    <property type="component" value="Chromosome 1"/>
</dbReference>
<dbReference type="Gene3D" id="6.20.50.20">
    <property type="match status" value="1"/>
</dbReference>
<dbReference type="OMA" id="HIRARLD"/>
<organism evidence="6 7">
    <name type="scientific">Passalora fulva</name>
    <name type="common">Tomato leaf mold</name>
    <name type="synonym">Cladosporium fulvum</name>
    <dbReference type="NCBI Taxonomy" id="5499"/>
    <lineage>
        <taxon>Eukaryota</taxon>
        <taxon>Fungi</taxon>
        <taxon>Dikarya</taxon>
        <taxon>Ascomycota</taxon>
        <taxon>Pezizomycotina</taxon>
        <taxon>Dothideomycetes</taxon>
        <taxon>Dothideomycetidae</taxon>
        <taxon>Mycosphaerellales</taxon>
        <taxon>Mycosphaerellaceae</taxon>
        <taxon>Fulvia</taxon>
    </lineage>
</organism>
<dbReference type="EMBL" id="CP090163">
    <property type="protein sequence ID" value="UJO11513.1"/>
    <property type="molecule type" value="Genomic_DNA"/>
</dbReference>
<sequence>MAKAKPTKGTKGSPNKHLSARINFLQQAALHLAESHSGKGVQESPRHSGDLQMHDDSKTTMNHNDHPPNGLAAHLALQLRQVALKSQIRLQHSTKYFSCKVCHAVLVDGYTCKNYTENLSRGGMKPHAALAVHECKTCGTKKRFPLNSARQSRKSKRTVVALPTEMLQQVEDSPNIPPA</sequence>
<dbReference type="GO" id="GO:0005655">
    <property type="term" value="C:nucleolar ribonuclease P complex"/>
    <property type="evidence" value="ECO:0007669"/>
    <property type="project" value="TreeGrafter"/>
</dbReference>
<evidence type="ECO:0000256" key="4">
    <source>
        <dbReference type="ARBA" id="ARBA00038402"/>
    </source>
</evidence>
<dbReference type="GeneID" id="71981522"/>
<dbReference type="PANTHER" id="PTHR14742">
    <property type="entry name" value="RIBONUCLEASE P SUBUNIT P21"/>
    <property type="match status" value="1"/>
</dbReference>
<protein>
    <submittedName>
        <fullName evidence="6">Uncharacterized protein</fullName>
    </submittedName>
</protein>
<evidence type="ECO:0000256" key="1">
    <source>
        <dbReference type="ARBA" id="ARBA00022694"/>
    </source>
</evidence>
<dbReference type="PANTHER" id="PTHR14742:SF0">
    <property type="entry name" value="RIBONUCLEASE P PROTEIN SUBUNIT P21"/>
    <property type="match status" value="1"/>
</dbReference>